<evidence type="ECO:0000256" key="1">
    <source>
        <dbReference type="ARBA" id="ARBA00004651"/>
    </source>
</evidence>
<dbReference type="EMBL" id="JBBDGM010000005">
    <property type="protein sequence ID" value="MEJ1088082.1"/>
    <property type="molecule type" value="Genomic_DNA"/>
</dbReference>
<feature type="transmembrane region" description="Helical" evidence="6">
    <location>
        <begin position="371"/>
        <end position="392"/>
    </location>
</feature>
<dbReference type="Proteomes" id="UP001371224">
    <property type="component" value="Unassembled WGS sequence"/>
</dbReference>
<dbReference type="PANTHER" id="PTHR23513">
    <property type="entry name" value="INTEGRAL MEMBRANE EFFLUX PROTEIN-RELATED"/>
    <property type="match status" value="1"/>
</dbReference>
<feature type="transmembrane region" description="Helical" evidence="6">
    <location>
        <begin position="157"/>
        <end position="185"/>
    </location>
</feature>
<keyword evidence="3 6" id="KW-0812">Transmembrane</keyword>
<keyword evidence="8" id="KW-1185">Reference proteome</keyword>
<sequence length="403" mass="40423">MTRERMPKGFTAWVAATVGADLGSGVLAFALTWVASGHGPNAAAAVLTLTVAPTALFGLLGGAVADRYGVRRVMIACTLALMLISTGLALVVTVWPGTPITLLVAAAAIGTVAAFHRPAIGVFPRLFVAGAGLGTAMARVGVASQIAGTIAPPLGGLLIGLVALSGVAWIDVLGCAIMVVVLLCIRPPLTPAAAPDAVTARGIIDGLRTARRTPGIPTLLLCVGLIAGAVLPAVILGIPLAARERGWSAAEAGLIEAGWIAGGLVTGLWFSWRGIAVRMWRPMTAGAVVVALGLGGLASAPLWMPAAASTCVVGAGVVMFTAHAFPTYLLLAPARMLSRFQSLLVLVQRAPQLVIAPLVGAGVAATSTGPMLAFAGVLALFAAFIVASDATLRSFTSATSGSA</sequence>
<evidence type="ECO:0000256" key="3">
    <source>
        <dbReference type="ARBA" id="ARBA00022692"/>
    </source>
</evidence>
<name>A0ABU8LBQ2_9MICO</name>
<feature type="transmembrane region" description="Helical" evidence="6">
    <location>
        <begin position="312"/>
        <end position="331"/>
    </location>
</feature>
<comment type="caution">
    <text evidence="7">The sequence shown here is derived from an EMBL/GenBank/DDBJ whole genome shotgun (WGS) entry which is preliminary data.</text>
</comment>
<dbReference type="CDD" id="cd06173">
    <property type="entry name" value="MFS_MefA_like"/>
    <property type="match status" value="1"/>
</dbReference>
<evidence type="ECO:0000256" key="6">
    <source>
        <dbReference type="SAM" id="Phobius"/>
    </source>
</evidence>
<evidence type="ECO:0000256" key="2">
    <source>
        <dbReference type="ARBA" id="ARBA00022475"/>
    </source>
</evidence>
<protein>
    <submittedName>
        <fullName evidence="7">MFS transporter</fullName>
    </submittedName>
</protein>
<dbReference type="SUPFAM" id="SSF103473">
    <property type="entry name" value="MFS general substrate transporter"/>
    <property type="match status" value="1"/>
</dbReference>
<gene>
    <name evidence="7" type="ORF">WDU99_07115</name>
</gene>
<feature type="transmembrane region" description="Helical" evidence="6">
    <location>
        <begin position="42"/>
        <end position="61"/>
    </location>
</feature>
<reference evidence="7 8" key="1">
    <citation type="submission" date="2024-02" db="EMBL/GenBank/DDBJ databases">
        <authorList>
            <person name="Saticioglu I.B."/>
        </authorList>
    </citation>
    <scope>NUCLEOTIDE SEQUENCE [LARGE SCALE GENOMIC DNA]</scope>
    <source>
        <strain evidence="7 8">Mu-80</strain>
    </source>
</reference>
<proteinExistence type="predicted"/>
<evidence type="ECO:0000256" key="4">
    <source>
        <dbReference type="ARBA" id="ARBA00022989"/>
    </source>
</evidence>
<dbReference type="Pfam" id="PF07690">
    <property type="entry name" value="MFS_1"/>
    <property type="match status" value="1"/>
</dbReference>
<feature type="transmembrane region" description="Helical" evidence="6">
    <location>
        <begin position="284"/>
        <end position="306"/>
    </location>
</feature>
<feature type="transmembrane region" description="Helical" evidence="6">
    <location>
        <begin position="73"/>
        <end position="92"/>
    </location>
</feature>
<dbReference type="InterPro" id="IPR011701">
    <property type="entry name" value="MFS"/>
</dbReference>
<evidence type="ECO:0000256" key="5">
    <source>
        <dbReference type="ARBA" id="ARBA00023136"/>
    </source>
</evidence>
<keyword evidence="4 6" id="KW-1133">Transmembrane helix</keyword>
<dbReference type="RefSeq" id="WP_337331751.1">
    <property type="nucleotide sequence ID" value="NZ_JBBDGM010000005.1"/>
</dbReference>
<keyword evidence="5 6" id="KW-0472">Membrane</keyword>
<comment type="subcellular location">
    <subcellularLocation>
        <location evidence="1">Cell membrane</location>
        <topology evidence="1">Multi-pass membrane protein</topology>
    </subcellularLocation>
</comment>
<evidence type="ECO:0000313" key="7">
    <source>
        <dbReference type="EMBL" id="MEJ1088082.1"/>
    </source>
</evidence>
<accession>A0ABU8LBQ2</accession>
<dbReference type="PANTHER" id="PTHR23513:SF11">
    <property type="entry name" value="STAPHYLOFERRIN A TRANSPORTER"/>
    <property type="match status" value="1"/>
</dbReference>
<feature type="transmembrane region" description="Helical" evidence="6">
    <location>
        <begin position="127"/>
        <end position="151"/>
    </location>
</feature>
<dbReference type="InterPro" id="IPR036259">
    <property type="entry name" value="MFS_trans_sf"/>
</dbReference>
<keyword evidence="2" id="KW-1003">Cell membrane</keyword>
<evidence type="ECO:0000313" key="8">
    <source>
        <dbReference type="Proteomes" id="UP001371224"/>
    </source>
</evidence>
<feature type="transmembrane region" description="Helical" evidence="6">
    <location>
        <begin position="12"/>
        <end position="36"/>
    </location>
</feature>
<dbReference type="Gene3D" id="1.20.1250.20">
    <property type="entry name" value="MFS general substrate transporter like domains"/>
    <property type="match status" value="1"/>
</dbReference>
<feature type="transmembrane region" description="Helical" evidence="6">
    <location>
        <begin position="218"/>
        <end position="242"/>
    </location>
</feature>
<feature type="transmembrane region" description="Helical" evidence="6">
    <location>
        <begin position="254"/>
        <end position="272"/>
    </location>
</feature>
<organism evidence="7 8">
    <name type="scientific">Microbacterium bandirmense</name>
    <dbReference type="NCBI Taxonomy" id="3122050"/>
    <lineage>
        <taxon>Bacteria</taxon>
        <taxon>Bacillati</taxon>
        <taxon>Actinomycetota</taxon>
        <taxon>Actinomycetes</taxon>
        <taxon>Micrococcales</taxon>
        <taxon>Microbacteriaceae</taxon>
        <taxon>Microbacterium</taxon>
    </lineage>
</organism>
<feature type="transmembrane region" description="Helical" evidence="6">
    <location>
        <begin position="98"/>
        <end position="115"/>
    </location>
</feature>